<dbReference type="PANTHER" id="PTHR34473:SF3">
    <property type="entry name" value="TRANSMEMBRANE PROTEIN-RELATED"/>
    <property type="match status" value="1"/>
</dbReference>
<evidence type="ECO:0000313" key="4">
    <source>
        <dbReference type="EMBL" id="QQM67660.1"/>
    </source>
</evidence>
<evidence type="ECO:0000256" key="1">
    <source>
        <dbReference type="SAM" id="MobiDB-lite"/>
    </source>
</evidence>
<dbReference type="AlphaFoldDB" id="A0A7T7MAA9"/>
<dbReference type="InterPro" id="IPR005182">
    <property type="entry name" value="YdbS-like_PH"/>
</dbReference>
<dbReference type="PANTHER" id="PTHR34473">
    <property type="entry name" value="UPF0699 TRANSMEMBRANE PROTEIN YDBS"/>
    <property type="match status" value="1"/>
</dbReference>
<evidence type="ECO:0000259" key="3">
    <source>
        <dbReference type="Pfam" id="PF03703"/>
    </source>
</evidence>
<keyword evidence="2" id="KW-0812">Transmembrane</keyword>
<name>A0A7T7MAA9_9ACTO</name>
<dbReference type="KEGG" id="awe:JG540_01895"/>
<keyword evidence="2" id="KW-1133">Transmembrane helix</keyword>
<feature type="transmembrane region" description="Helical" evidence="2">
    <location>
        <begin position="93"/>
        <end position="111"/>
    </location>
</feature>
<dbReference type="EMBL" id="CP066802">
    <property type="protein sequence ID" value="QQM67660.1"/>
    <property type="molecule type" value="Genomic_DNA"/>
</dbReference>
<accession>A0A7T7MAA9</accession>
<dbReference type="Pfam" id="PF03703">
    <property type="entry name" value="bPH_2"/>
    <property type="match status" value="1"/>
</dbReference>
<reference evidence="4 5" key="1">
    <citation type="submission" date="2020-12" db="EMBL/GenBank/DDBJ databases">
        <authorList>
            <person name="Zhou J."/>
        </authorList>
    </citation>
    <scope>NUCLEOTIDE SEQUENCE [LARGE SCALE GENOMIC DNA]</scope>
    <source>
        <strain evidence="4 5">CCUG 61299</strain>
    </source>
</reference>
<keyword evidence="5" id="KW-1185">Reference proteome</keyword>
<dbReference type="Proteomes" id="UP000595895">
    <property type="component" value="Chromosome"/>
</dbReference>
<feature type="region of interest" description="Disordered" evidence="1">
    <location>
        <begin position="1"/>
        <end position="61"/>
    </location>
</feature>
<feature type="transmembrane region" description="Helical" evidence="2">
    <location>
        <begin position="117"/>
        <end position="136"/>
    </location>
</feature>
<protein>
    <submittedName>
        <fullName evidence="4">PH domain-containing protein</fullName>
    </submittedName>
</protein>
<feature type="domain" description="YdbS-like PH" evidence="3">
    <location>
        <begin position="141"/>
        <end position="217"/>
    </location>
</feature>
<proteinExistence type="predicted"/>
<keyword evidence="2" id="KW-0472">Membrane</keyword>
<organism evidence="4 5">
    <name type="scientific">Actinomyces weissii</name>
    <dbReference type="NCBI Taxonomy" id="675090"/>
    <lineage>
        <taxon>Bacteria</taxon>
        <taxon>Bacillati</taxon>
        <taxon>Actinomycetota</taxon>
        <taxon>Actinomycetes</taxon>
        <taxon>Actinomycetales</taxon>
        <taxon>Actinomycetaceae</taxon>
        <taxon>Actinomyces</taxon>
    </lineage>
</organism>
<sequence length="229" mass="24108">MTSQPAGPATPNSTAAAPVGDSLPDSLPACPAGPLPDSLPDYHPRSLPDSQPYSPVGSAARPPQTVVAVGGDPFAPQGVTFQPISPRLATARLIPAVGFDLLAAIGFVVAGVLLSPWAYIGAAVCALALLWELWLIPRQVRAMGYALAEDHLLWRKGIMFRSLCVIPYGRMQFVDTSQGPLGRYLGIAEVKLHTASASTDATINGLPVAEAEHLRQLLSERGEQRMAGL</sequence>
<evidence type="ECO:0000313" key="5">
    <source>
        <dbReference type="Proteomes" id="UP000595895"/>
    </source>
</evidence>
<feature type="compositionally biased region" description="Polar residues" evidence="1">
    <location>
        <begin position="1"/>
        <end position="15"/>
    </location>
</feature>
<gene>
    <name evidence="4" type="ORF">JG540_01895</name>
</gene>
<dbReference type="RefSeq" id="WP_200276432.1">
    <property type="nucleotide sequence ID" value="NZ_CP066802.1"/>
</dbReference>
<evidence type="ECO:0000256" key="2">
    <source>
        <dbReference type="SAM" id="Phobius"/>
    </source>
</evidence>